<name>A0A9W6XGY7_9STRA</name>
<gene>
    <name evidence="2" type="ORF">Plil01_001601900</name>
</gene>
<dbReference type="InterPro" id="IPR055313">
    <property type="entry name" value="Temptin-like"/>
</dbReference>
<sequence length="106" mass="10056">MTNGAAFGDPCCTWKKGGKPDFTVTAFTTTPGKATVCATGGAGGATTPAPATGGSPATPATGGSPATPATGGSPAAPATGGSPETQNNWGPAPAPSTRCNHKKSLR</sequence>
<dbReference type="Proteomes" id="UP001165083">
    <property type="component" value="Unassembled WGS sequence"/>
</dbReference>
<accession>A0A9W6XGY7</accession>
<comment type="caution">
    <text evidence="2">The sequence shown here is derived from an EMBL/GenBank/DDBJ whole genome shotgun (WGS) entry which is preliminary data.</text>
</comment>
<protein>
    <submittedName>
        <fullName evidence="2">Unnamed protein product</fullName>
    </submittedName>
</protein>
<evidence type="ECO:0000256" key="1">
    <source>
        <dbReference type="SAM" id="MobiDB-lite"/>
    </source>
</evidence>
<dbReference type="EMBL" id="BSXW01001654">
    <property type="protein sequence ID" value="GMF38283.1"/>
    <property type="molecule type" value="Genomic_DNA"/>
</dbReference>
<organism evidence="2 3">
    <name type="scientific">Phytophthora lilii</name>
    <dbReference type="NCBI Taxonomy" id="2077276"/>
    <lineage>
        <taxon>Eukaryota</taxon>
        <taxon>Sar</taxon>
        <taxon>Stramenopiles</taxon>
        <taxon>Oomycota</taxon>
        <taxon>Peronosporomycetes</taxon>
        <taxon>Peronosporales</taxon>
        <taxon>Peronosporaceae</taxon>
        <taxon>Phytophthora</taxon>
    </lineage>
</organism>
<dbReference type="PANTHER" id="PTHR34737:SF2">
    <property type="entry name" value="EF-HAND DOMAIN-CONTAINING PROTEIN"/>
    <property type="match status" value="1"/>
</dbReference>
<feature type="region of interest" description="Disordered" evidence="1">
    <location>
        <begin position="39"/>
        <end position="106"/>
    </location>
</feature>
<feature type="compositionally biased region" description="Low complexity" evidence="1">
    <location>
        <begin position="45"/>
        <end position="83"/>
    </location>
</feature>
<dbReference type="PANTHER" id="PTHR34737">
    <property type="entry name" value="EF-HAND DOMAIN-CONTAINING PROTEIN"/>
    <property type="match status" value="1"/>
</dbReference>
<proteinExistence type="predicted"/>
<evidence type="ECO:0000313" key="2">
    <source>
        <dbReference type="EMBL" id="GMF38283.1"/>
    </source>
</evidence>
<keyword evidence="3" id="KW-1185">Reference proteome</keyword>
<dbReference type="AlphaFoldDB" id="A0A9W6XGY7"/>
<evidence type="ECO:0000313" key="3">
    <source>
        <dbReference type="Proteomes" id="UP001165083"/>
    </source>
</evidence>
<reference evidence="2" key="1">
    <citation type="submission" date="2023-04" db="EMBL/GenBank/DDBJ databases">
        <title>Phytophthora lilii NBRC 32176.</title>
        <authorList>
            <person name="Ichikawa N."/>
            <person name="Sato H."/>
            <person name="Tonouchi N."/>
        </authorList>
    </citation>
    <scope>NUCLEOTIDE SEQUENCE</scope>
    <source>
        <strain evidence="2">NBRC 32176</strain>
    </source>
</reference>